<dbReference type="Proteomes" id="UP000245626">
    <property type="component" value="Unassembled WGS sequence"/>
</dbReference>
<evidence type="ECO:0000313" key="2">
    <source>
        <dbReference type="Proteomes" id="UP000245626"/>
    </source>
</evidence>
<evidence type="ECO:0000313" key="1">
    <source>
        <dbReference type="EMBL" id="PWN48429.1"/>
    </source>
</evidence>
<name>A0ACD0NRQ6_9BASI</name>
<protein>
    <submittedName>
        <fullName evidence="1">Uncharacterized protein</fullName>
    </submittedName>
</protein>
<proteinExistence type="predicted"/>
<gene>
    <name evidence="1" type="ORF">IE53DRAFT_389386</name>
</gene>
<accession>A0ACD0NRQ6</accession>
<organism evidence="1 2">
    <name type="scientific">Violaceomyces palustris</name>
    <dbReference type="NCBI Taxonomy" id="1673888"/>
    <lineage>
        <taxon>Eukaryota</taxon>
        <taxon>Fungi</taxon>
        <taxon>Dikarya</taxon>
        <taxon>Basidiomycota</taxon>
        <taxon>Ustilaginomycotina</taxon>
        <taxon>Ustilaginomycetes</taxon>
        <taxon>Violaceomycetales</taxon>
        <taxon>Violaceomycetaceae</taxon>
        <taxon>Violaceomyces</taxon>
    </lineage>
</organism>
<reference evidence="1 2" key="1">
    <citation type="journal article" date="2018" name="Mol. Biol. Evol.">
        <title>Broad Genomic Sampling Reveals a Smut Pathogenic Ancestry of the Fungal Clade Ustilaginomycotina.</title>
        <authorList>
            <person name="Kijpornyongpan T."/>
            <person name="Mondo S.J."/>
            <person name="Barry K."/>
            <person name="Sandor L."/>
            <person name="Lee J."/>
            <person name="Lipzen A."/>
            <person name="Pangilinan J."/>
            <person name="LaButti K."/>
            <person name="Hainaut M."/>
            <person name="Henrissat B."/>
            <person name="Grigoriev I.V."/>
            <person name="Spatafora J.W."/>
            <person name="Aime M.C."/>
        </authorList>
    </citation>
    <scope>NUCLEOTIDE SEQUENCE [LARGE SCALE GENOMIC DNA]</scope>
    <source>
        <strain evidence="1 2">SA 807</strain>
    </source>
</reference>
<dbReference type="EMBL" id="KZ820206">
    <property type="protein sequence ID" value="PWN48429.1"/>
    <property type="molecule type" value="Genomic_DNA"/>
</dbReference>
<keyword evidence="2" id="KW-1185">Reference proteome</keyword>
<sequence>MPLFVLSPASLAHSALFAGYYTYLSSNVISYRLKTGLTLGDGGPGSVVVPSHKPSPEDATNQEKLKKSIRAHANFAESTPFAFFLIFLAELNGAPTSLVHGAFATLFLSRVAHSEFGIRLDSASGFGRPIGALATMAVTVAAGLYNLNLGYEPLKSFLGFK</sequence>